<accession>A0A6C0EI44</accession>
<dbReference type="EMBL" id="MN738851">
    <property type="protein sequence ID" value="QHT28050.1"/>
    <property type="molecule type" value="Genomic_DNA"/>
</dbReference>
<proteinExistence type="predicted"/>
<evidence type="ECO:0000313" key="2">
    <source>
        <dbReference type="EMBL" id="QHT28050.1"/>
    </source>
</evidence>
<organism evidence="2">
    <name type="scientific">viral metagenome</name>
    <dbReference type="NCBI Taxonomy" id="1070528"/>
    <lineage>
        <taxon>unclassified sequences</taxon>
        <taxon>metagenomes</taxon>
        <taxon>organismal metagenomes</taxon>
    </lineage>
</organism>
<reference evidence="2" key="1">
    <citation type="journal article" date="2020" name="Nature">
        <title>Giant virus diversity and host interactions through global metagenomics.</title>
        <authorList>
            <person name="Schulz F."/>
            <person name="Roux S."/>
            <person name="Paez-Espino D."/>
            <person name="Jungbluth S."/>
            <person name="Walsh D.A."/>
            <person name="Denef V.J."/>
            <person name="McMahon K.D."/>
            <person name="Konstantinidis K.T."/>
            <person name="Eloe-Fadrosh E.A."/>
            <person name="Kyrpides N.C."/>
            <person name="Woyke T."/>
        </authorList>
    </citation>
    <scope>NUCLEOTIDE SEQUENCE</scope>
    <source>
        <strain evidence="2">GVMAG-M-3300001348-25</strain>
    </source>
</reference>
<protein>
    <submittedName>
        <fullName evidence="2">Uncharacterized protein</fullName>
    </submittedName>
</protein>
<feature type="region of interest" description="Disordered" evidence="1">
    <location>
        <begin position="94"/>
        <end position="120"/>
    </location>
</feature>
<sequence>MFTSKPTSLHGGKREPNGISTKIFDSTSYQSIASDSKMGGELAKTIISKPRNDLEATKYEFYKDASQVIRKRATIAQNQNRRSVLANKEIPSNAENQALRRVRNRGYVVPKKVQNRPNNY</sequence>
<feature type="region of interest" description="Disordered" evidence="1">
    <location>
        <begin position="1"/>
        <end position="22"/>
    </location>
</feature>
<name>A0A6C0EI44_9ZZZZ</name>
<evidence type="ECO:0000256" key="1">
    <source>
        <dbReference type="SAM" id="MobiDB-lite"/>
    </source>
</evidence>
<dbReference type="AlphaFoldDB" id="A0A6C0EI44"/>